<keyword evidence="2" id="KW-1185">Reference proteome</keyword>
<evidence type="ECO:0000313" key="1">
    <source>
        <dbReference type="EMBL" id="MFM2719969.1"/>
    </source>
</evidence>
<name>A0ABW9GEQ1_9MICO</name>
<comment type="caution">
    <text evidence="1">The sequence shown here is derived from an EMBL/GenBank/DDBJ whole genome shotgun (WGS) entry which is preliminary data.</text>
</comment>
<gene>
    <name evidence="1" type="ORF">P5G46_05580</name>
</gene>
<reference evidence="1 2" key="1">
    <citation type="submission" date="2023-03" db="EMBL/GenBank/DDBJ databases">
        <title>MT1 and MT2 Draft Genomes of Novel Species.</title>
        <authorList>
            <person name="Venkateswaran K."/>
        </authorList>
    </citation>
    <scope>NUCLEOTIDE SEQUENCE [LARGE SCALE GENOMIC DNA]</scope>
    <source>
        <strain evidence="1 2">IF8SW-P5</strain>
    </source>
</reference>
<dbReference type="Proteomes" id="UP001630303">
    <property type="component" value="Unassembled WGS sequence"/>
</dbReference>
<protein>
    <recommendedName>
        <fullName evidence="3">Transcriptional regulator, AbiEi antitoxin, Type IV TA system</fullName>
    </recommendedName>
</protein>
<evidence type="ECO:0008006" key="3">
    <source>
        <dbReference type="Google" id="ProtNLM"/>
    </source>
</evidence>
<dbReference type="EMBL" id="JAROCE010000001">
    <property type="protein sequence ID" value="MFM2719969.1"/>
    <property type="molecule type" value="Genomic_DNA"/>
</dbReference>
<proteinExistence type="predicted"/>
<organism evidence="1 2">
    <name type="scientific">Microbacterium mcarthurae</name>
    <dbReference type="NCBI Taxonomy" id="3035918"/>
    <lineage>
        <taxon>Bacteria</taxon>
        <taxon>Bacillati</taxon>
        <taxon>Actinomycetota</taxon>
        <taxon>Actinomycetes</taxon>
        <taxon>Micrococcales</taxon>
        <taxon>Microbacteriaceae</taxon>
        <taxon>Microbacterium</taxon>
    </lineage>
</organism>
<evidence type="ECO:0000313" key="2">
    <source>
        <dbReference type="Proteomes" id="UP001630303"/>
    </source>
</evidence>
<dbReference type="RefSeq" id="WP_239276310.1">
    <property type="nucleotide sequence ID" value="NZ_JAROCE010000001.1"/>
</dbReference>
<accession>A0ABW9GEQ1</accession>
<sequence>MDAVPRSLRASPTPLLLTSDAPRSGPPPWRDDSLLRVRAGIYTMRSAWEGLTPWDRYLVRVHAFALARPDAVFSHESAASLLGLPTFGHPRMIHIFDARRSRSVRYGDVTVHTSADARSACEVAGIRITAVEDVVVDLARALPPALGLAVADAALRSFDLDRERLLDRAAAQRNSFGLRRLQWTLAHATPLAESPGESISRAVIEWCGFPDPALQVEHRVDGRIFRSDFCWPDEKILGESDGWLKYSADDAAAAAFSVRAEKRREDALRRQGWRIARWDYAGALGVDALRRALMAVGLRPVRRPEVAALASVGRNARST</sequence>